<sequence length="28" mass="3236">MARSSNSSTQQQSYDYFLVLDFEATCDE</sequence>
<gene>
    <name evidence="1" type="ORF">GIL414_LOCUS50512</name>
</gene>
<dbReference type="EMBL" id="CAJOBJ010168565">
    <property type="protein sequence ID" value="CAF4873759.1"/>
    <property type="molecule type" value="Genomic_DNA"/>
</dbReference>
<dbReference type="AlphaFoldDB" id="A0A8S3C1P8"/>
<dbReference type="InterPro" id="IPR036397">
    <property type="entry name" value="RNaseH_sf"/>
</dbReference>
<accession>A0A8S3C1P8</accession>
<dbReference type="Gene3D" id="3.30.420.10">
    <property type="entry name" value="Ribonuclease H-like superfamily/Ribonuclease H"/>
    <property type="match status" value="1"/>
</dbReference>
<comment type="caution">
    <text evidence="1">The sequence shown here is derived from an EMBL/GenBank/DDBJ whole genome shotgun (WGS) entry which is preliminary data.</text>
</comment>
<dbReference type="GO" id="GO:0003676">
    <property type="term" value="F:nucleic acid binding"/>
    <property type="evidence" value="ECO:0007669"/>
    <property type="project" value="InterPro"/>
</dbReference>
<feature type="non-terminal residue" evidence="1">
    <location>
        <position position="28"/>
    </location>
</feature>
<dbReference type="Proteomes" id="UP000681720">
    <property type="component" value="Unassembled WGS sequence"/>
</dbReference>
<evidence type="ECO:0000313" key="1">
    <source>
        <dbReference type="EMBL" id="CAF4873759.1"/>
    </source>
</evidence>
<protein>
    <submittedName>
        <fullName evidence="1">Uncharacterized protein</fullName>
    </submittedName>
</protein>
<evidence type="ECO:0000313" key="2">
    <source>
        <dbReference type="Proteomes" id="UP000681720"/>
    </source>
</evidence>
<organism evidence="1 2">
    <name type="scientific">Rotaria magnacalcarata</name>
    <dbReference type="NCBI Taxonomy" id="392030"/>
    <lineage>
        <taxon>Eukaryota</taxon>
        <taxon>Metazoa</taxon>
        <taxon>Spiralia</taxon>
        <taxon>Gnathifera</taxon>
        <taxon>Rotifera</taxon>
        <taxon>Eurotatoria</taxon>
        <taxon>Bdelloidea</taxon>
        <taxon>Philodinida</taxon>
        <taxon>Philodinidae</taxon>
        <taxon>Rotaria</taxon>
    </lineage>
</organism>
<name>A0A8S3C1P8_9BILA</name>
<reference evidence="1" key="1">
    <citation type="submission" date="2021-02" db="EMBL/GenBank/DDBJ databases">
        <authorList>
            <person name="Nowell W R."/>
        </authorList>
    </citation>
    <scope>NUCLEOTIDE SEQUENCE</scope>
</reference>
<proteinExistence type="predicted"/>